<name>A0A0M3HQZ2_ASCLU</name>
<reference evidence="2" key="1">
    <citation type="submission" date="2017-02" db="UniProtKB">
        <authorList>
            <consortium name="WormBaseParasite"/>
        </authorList>
    </citation>
    <scope>IDENTIFICATION</scope>
</reference>
<sequence>MKRQSLASKSSKFRDSSSSFSFLLSPSMRCFNPFVPFPFFAKRCEIVAWPRATSFN</sequence>
<keyword evidence="1" id="KW-1185">Reference proteome</keyword>
<dbReference type="Proteomes" id="UP000036681">
    <property type="component" value="Unplaced"/>
</dbReference>
<evidence type="ECO:0000313" key="2">
    <source>
        <dbReference type="WBParaSite" id="ALUE_0000461501-mRNA-1"/>
    </source>
</evidence>
<organism evidence="1 2">
    <name type="scientific">Ascaris lumbricoides</name>
    <name type="common">Giant roundworm</name>
    <dbReference type="NCBI Taxonomy" id="6252"/>
    <lineage>
        <taxon>Eukaryota</taxon>
        <taxon>Metazoa</taxon>
        <taxon>Ecdysozoa</taxon>
        <taxon>Nematoda</taxon>
        <taxon>Chromadorea</taxon>
        <taxon>Rhabditida</taxon>
        <taxon>Spirurina</taxon>
        <taxon>Ascaridomorpha</taxon>
        <taxon>Ascaridoidea</taxon>
        <taxon>Ascarididae</taxon>
        <taxon>Ascaris</taxon>
    </lineage>
</organism>
<dbReference type="WBParaSite" id="ALUE_0000461501-mRNA-1">
    <property type="protein sequence ID" value="ALUE_0000461501-mRNA-1"/>
    <property type="gene ID" value="ALUE_0000461501"/>
</dbReference>
<evidence type="ECO:0000313" key="1">
    <source>
        <dbReference type="Proteomes" id="UP000036681"/>
    </source>
</evidence>
<dbReference type="AlphaFoldDB" id="A0A0M3HQZ2"/>
<accession>A0A0M3HQZ2</accession>
<proteinExistence type="predicted"/>
<protein>
    <submittedName>
        <fullName evidence="2">Uncharacterized protein</fullName>
    </submittedName>
</protein>